<evidence type="ECO:0000256" key="1">
    <source>
        <dbReference type="ARBA" id="ARBA00009437"/>
    </source>
</evidence>
<dbReference type="EMBL" id="LQYE01000027">
    <property type="protein sequence ID" value="OAT68047.1"/>
    <property type="molecule type" value="Genomic_DNA"/>
</dbReference>
<name>A0A179V8W5_9MYCO</name>
<keyword evidence="2" id="KW-0805">Transcription regulation</keyword>
<evidence type="ECO:0000313" key="9">
    <source>
        <dbReference type="Proteomes" id="UP000186919"/>
    </source>
</evidence>
<dbReference type="Pfam" id="PF03466">
    <property type="entry name" value="LysR_substrate"/>
    <property type="match status" value="1"/>
</dbReference>
<evidence type="ECO:0000256" key="6">
    <source>
        <dbReference type="ARBA" id="ARBA00056658"/>
    </source>
</evidence>
<evidence type="ECO:0000259" key="7">
    <source>
        <dbReference type="PROSITE" id="PS50931"/>
    </source>
</evidence>
<dbReference type="Proteomes" id="UP000186919">
    <property type="component" value="Unassembled WGS sequence"/>
</dbReference>
<gene>
    <name evidence="8" type="ORF">AWB85_09285</name>
</gene>
<dbReference type="Gene3D" id="3.40.190.290">
    <property type="match status" value="1"/>
</dbReference>
<dbReference type="AlphaFoldDB" id="A0A179V8W5"/>
<dbReference type="RefSeq" id="WP_064630932.1">
    <property type="nucleotide sequence ID" value="NZ_LQYE01000027.1"/>
</dbReference>
<sequence>MDLHQLECFVAVVDTGTFTGAAKRIHLAQSGVSAHVKALEREVGQPLFERRPRAAVLTQAGEALLPHARAALDSLAAGRASVESVTGLLHGHLAIGTITSISPRSIDLPRVLTTFHRQHPGVELSLVEDSSATLARRVANGELDAAFVSLTDDPPTGVHTRELTRERIAAAFSPSHPLADNGTTVSLAELAHYPLIALPPGSGIRWQLDKALHATGVSARISFEASDPDVLVALATQGLGVAVVPESAMRQTKSAAHALLPELPPGRIGMLWRQGRSTNPATSVFARHVVGYVESTVD</sequence>
<dbReference type="InterPro" id="IPR036388">
    <property type="entry name" value="WH-like_DNA-bd_sf"/>
</dbReference>
<comment type="caution">
    <text evidence="8">The sequence shown here is derived from an EMBL/GenBank/DDBJ whole genome shotgun (WGS) entry which is preliminary data.</text>
</comment>
<feature type="domain" description="HTH lysR-type" evidence="7">
    <location>
        <begin position="1"/>
        <end position="58"/>
    </location>
</feature>
<protein>
    <recommendedName>
        <fullName evidence="5">Probable hydrogen peroxide-inducible genes activator</fullName>
    </recommendedName>
</protein>
<evidence type="ECO:0000256" key="3">
    <source>
        <dbReference type="ARBA" id="ARBA00023125"/>
    </source>
</evidence>
<reference evidence="8 9" key="1">
    <citation type="submission" date="2016-01" db="EMBL/GenBank/DDBJ databases">
        <title>Mycobacterium immunogenum strain CD11_6 genome sequencing and assembly.</title>
        <authorList>
            <person name="Kaur G."/>
            <person name="Nair G.R."/>
            <person name="Mayilraj S."/>
        </authorList>
    </citation>
    <scope>NUCLEOTIDE SEQUENCE [LARGE SCALE GENOMIC DNA]</scope>
    <source>
        <strain evidence="8 9">CD11-6</strain>
    </source>
</reference>
<dbReference type="PANTHER" id="PTHR30419">
    <property type="entry name" value="HTH-TYPE TRANSCRIPTIONAL REGULATOR YBHD"/>
    <property type="match status" value="1"/>
</dbReference>
<proteinExistence type="inferred from homology"/>
<dbReference type="GO" id="GO:0003700">
    <property type="term" value="F:DNA-binding transcription factor activity"/>
    <property type="evidence" value="ECO:0007669"/>
    <property type="project" value="InterPro"/>
</dbReference>
<accession>A0A179V8W5</accession>
<dbReference type="Gene3D" id="1.10.10.10">
    <property type="entry name" value="Winged helix-like DNA-binding domain superfamily/Winged helix DNA-binding domain"/>
    <property type="match status" value="1"/>
</dbReference>
<evidence type="ECO:0000256" key="2">
    <source>
        <dbReference type="ARBA" id="ARBA00023015"/>
    </source>
</evidence>
<comment type="similarity">
    <text evidence="1">Belongs to the LysR transcriptional regulatory family.</text>
</comment>
<dbReference type="CDD" id="cd08436">
    <property type="entry name" value="PBP2_LTTR_like_3"/>
    <property type="match status" value="1"/>
</dbReference>
<keyword evidence="3" id="KW-0238">DNA-binding</keyword>
<evidence type="ECO:0000256" key="4">
    <source>
        <dbReference type="ARBA" id="ARBA00023163"/>
    </source>
</evidence>
<keyword evidence="4" id="KW-0804">Transcription</keyword>
<organism evidence="8 9">
    <name type="scientific">Mycobacteroides immunogenum</name>
    <dbReference type="NCBI Taxonomy" id="83262"/>
    <lineage>
        <taxon>Bacteria</taxon>
        <taxon>Bacillati</taxon>
        <taxon>Actinomycetota</taxon>
        <taxon>Actinomycetes</taxon>
        <taxon>Mycobacteriales</taxon>
        <taxon>Mycobacteriaceae</taxon>
        <taxon>Mycobacteroides</taxon>
    </lineage>
</organism>
<dbReference type="GO" id="GO:0005829">
    <property type="term" value="C:cytosol"/>
    <property type="evidence" value="ECO:0007669"/>
    <property type="project" value="TreeGrafter"/>
</dbReference>
<evidence type="ECO:0000313" key="8">
    <source>
        <dbReference type="EMBL" id="OAT68047.1"/>
    </source>
</evidence>
<dbReference type="InterPro" id="IPR050950">
    <property type="entry name" value="HTH-type_LysR_regulators"/>
</dbReference>
<dbReference type="PRINTS" id="PR00039">
    <property type="entry name" value="HTHLYSR"/>
</dbReference>
<dbReference type="SUPFAM" id="SSF46785">
    <property type="entry name" value="Winged helix' DNA-binding domain"/>
    <property type="match status" value="1"/>
</dbReference>
<dbReference type="PROSITE" id="PS50931">
    <property type="entry name" value="HTH_LYSR"/>
    <property type="match status" value="1"/>
</dbReference>
<dbReference type="SUPFAM" id="SSF53850">
    <property type="entry name" value="Periplasmic binding protein-like II"/>
    <property type="match status" value="1"/>
</dbReference>
<dbReference type="FunFam" id="1.10.10.10:FF:000001">
    <property type="entry name" value="LysR family transcriptional regulator"/>
    <property type="match status" value="1"/>
</dbReference>
<dbReference type="InterPro" id="IPR000847">
    <property type="entry name" value="LysR_HTH_N"/>
</dbReference>
<dbReference type="InterPro" id="IPR036390">
    <property type="entry name" value="WH_DNA-bd_sf"/>
</dbReference>
<dbReference type="Pfam" id="PF00126">
    <property type="entry name" value="HTH_1"/>
    <property type="match status" value="1"/>
</dbReference>
<comment type="function">
    <text evidence="6">Required for the induction the katG gene for catalase. Involved in the response to hydrogen peroxide.</text>
</comment>
<dbReference type="GO" id="GO:0003677">
    <property type="term" value="F:DNA binding"/>
    <property type="evidence" value="ECO:0007669"/>
    <property type="project" value="UniProtKB-KW"/>
</dbReference>
<dbReference type="InterPro" id="IPR005119">
    <property type="entry name" value="LysR_subst-bd"/>
</dbReference>
<evidence type="ECO:0000256" key="5">
    <source>
        <dbReference type="ARBA" id="ARBA00040885"/>
    </source>
</evidence>